<dbReference type="InterPro" id="IPR036388">
    <property type="entry name" value="WH-like_DNA-bd_sf"/>
</dbReference>
<dbReference type="PANTHER" id="PTHR33169:SF14">
    <property type="entry name" value="TRANSCRIPTIONAL REGULATOR RV3488"/>
    <property type="match status" value="1"/>
</dbReference>
<dbReference type="InterPro" id="IPR052509">
    <property type="entry name" value="Metal_resp_DNA-bind_regulator"/>
</dbReference>
<protein>
    <submittedName>
        <fullName evidence="3">PadR family transcriptional regulator</fullName>
    </submittedName>
</protein>
<keyword evidence="4" id="KW-1185">Reference proteome</keyword>
<dbReference type="Proteomes" id="UP000249890">
    <property type="component" value="Chromosome"/>
</dbReference>
<dbReference type="OrthoDB" id="9808017at2"/>
<dbReference type="EMBL" id="CP021780">
    <property type="protein sequence ID" value="ASA20209.1"/>
    <property type="molecule type" value="Genomic_DNA"/>
</dbReference>
<organism evidence="3 4">
    <name type="scientific">Paenibacillus donghaensis</name>
    <dbReference type="NCBI Taxonomy" id="414771"/>
    <lineage>
        <taxon>Bacteria</taxon>
        <taxon>Bacillati</taxon>
        <taxon>Bacillota</taxon>
        <taxon>Bacilli</taxon>
        <taxon>Bacillales</taxon>
        <taxon>Paenibacillaceae</taxon>
        <taxon>Paenibacillus</taxon>
    </lineage>
</organism>
<feature type="domain" description="Transcription regulator PadR N-terminal" evidence="2">
    <location>
        <begin position="16"/>
        <end position="92"/>
    </location>
</feature>
<accession>A0A2Z2KDY3</accession>
<evidence type="ECO:0000256" key="1">
    <source>
        <dbReference type="ARBA" id="ARBA00023125"/>
    </source>
</evidence>
<proteinExistence type="predicted"/>
<dbReference type="Gene3D" id="1.10.10.10">
    <property type="entry name" value="Winged helix-like DNA-binding domain superfamily/Winged helix DNA-binding domain"/>
    <property type="match status" value="1"/>
</dbReference>
<gene>
    <name evidence="3" type="ORF">B9T62_04970</name>
</gene>
<evidence type="ECO:0000313" key="3">
    <source>
        <dbReference type="EMBL" id="ASA20209.1"/>
    </source>
</evidence>
<dbReference type="KEGG" id="pdh:B9T62_04970"/>
<dbReference type="InterPro" id="IPR011991">
    <property type="entry name" value="ArsR-like_HTH"/>
</dbReference>
<dbReference type="CDD" id="cd00090">
    <property type="entry name" value="HTH_ARSR"/>
    <property type="match status" value="1"/>
</dbReference>
<sequence>MDFDKEMLKGYIDVILLSLLQDKPMYGYEIAKKVREVSGGAMDIKEATLYMALKRLEKQGLLEAFWGEDDESSGGGRRKYYRLLPEGETRLQDSQRSWSVFRGIIDTLLGGKPS</sequence>
<name>A0A2Z2KDY3_9BACL</name>
<evidence type="ECO:0000259" key="2">
    <source>
        <dbReference type="Pfam" id="PF03551"/>
    </source>
</evidence>
<evidence type="ECO:0000313" key="4">
    <source>
        <dbReference type="Proteomes" id="UP000249890"/>
    </source>
</evidence>
<dbReference type="AlphaFoldDB" id="A0A2Z2KDY3"/>
<dbReference type="Pfam" id="PF03551">
    <property type="entry name" value="PadR"/>
    <property type="match status" value="1"/>
</dbReference>
<dbReference type="InterPro" id="IPR036390">
    <property type="entry name" value="WH_DNA-bd_sf"/>
</dbReference>
<dbReference type="RefSeq" id="WP_087914231.1">
    <property type="nucleotide sequence ID" value="NZ_CP021780.1"/>
</dbReference>
<dbReference type="SUPFAM" id="SSF46785">
    <property type="entry name" value="Winged helix' DNA-binding domain"/>
    <property type="match status" value="1"/>
</dbReference>
<keyword evidence="1" id="KW-0238">DNA-binding</keyword>
<dbReference type="GO" id="GO:0003677">
    <property type="term" value="F:DNA binding"/>
    <property type="evidence" value="ECO:0007669"/>
    <property type="project" value="UniProtKB-KW"/>
</dbReference>
<reference evidence="3 4" key="1">
    <citation type="submission" date="2017-06" db="EMBL/GenBank/DDBJ databases">
        <title>Complete genome sequence of Paenibacillus donghaensis KCTC 13049T isolated from East Sea sediment, South Korea.</title>
        <authorList>
            <person name="Jung B.K."/>
            <person name="Hong S.-J."/>
            <person name="Shin J.-H."/>
        </authorList>
    </citation>
    <scope>NUCLEOTIDE SEQUENCE [LARGE SCALE GENOMIC DNA]</scope>
    <source>
        <strain evidence="3 4">KCTC 13049</strain>
    </source>
</reference>
<dbReference type="InterPro" id="IPR005149">
    <property type="entry name" value="Tscrpt_reg_PadR_N"/>
</dbReference>
<dbReference type="PANTHER" id="PTHR33169">
    <property type="entry name" value="PADR-FAMILY TRANSCRIPTIONAL REGULATOR"/>
    <property type="match status" value="1"/>
</dbReference>